<dbReference type="GO" id="GO:0008233">
    <property type="term" value="F:peptidase activity"/>
    <property type="evidence" value="ECO:0007669"/>
    <property type="project" value="UniProtKB-KW"/>
</dbReference>
<dbReference type="GO" id="GO:0051603">
    <property type="term" value="P:proteolysis involved in protein catabolic process"/>
    <property type="evidence" value="ECO:0007669"/>
    <property type="project" value="TreeGrafter"/>
</dbReference>
<evidence type="ECO:0000256" key="3">
    <source>
        <dbReference type="ARBA" id="ARBA00022490"/>
    </source>
</evidence>
<dbReference type="PANTHER" id="PTHR48102">
    <property type="entry name" value="ATP-DEPENDENT CLP PROTEASE ATP-BINDING SUBUNIT CLPX-LIKE, MITOCHONDRIAL-RELATED"/>
    <property type="match status" value="1"/>
</dbReference>
<keyword evidence="10" id="KW-1185">Reference proteome</keyword>
<dbReference type="RefSeq" id="WP_009570408.1">
    <property type="nucleotide sequence ID" value="NZ_AMRK01000001.1"/>
</dbReference>
<dbReference type="SMART" id="SM00382">
    <property type="entry name" value="AAA"/>
    <property type="match status" value="1"/>
</dbReference>
<evidence type="ECO:0000259" key="8">
    <source>
        <dbReference type="SMART" id="SM01086"/>
    </source>
</evidence>
<name>K2JW66_9RHOB</name>
<dbReference type="EMBL" id="AMRK01000001">
    <property type="protein sequence ID" value="EKE74544.1"/>
    <property type="molecule type" value="Genomic_DNA"/>
</dbReference>
<dbReference type="InterPro" id="IPR004491">
    <property type="entry name" value="HslU"/>
</dbReference>
<keyword evidence="5 9" id="KW-0067">ATP-binding</keyword>
<gene>
    <name evidence="9" type="primary">hslU</name>
    <name evidence="9" type="ORF">B30_02430</name>
</gene>
<dbReference type="OrthoDB" id="9804062at2"/>
<evidence type="ECO:0000256" key="6">
    <source>
        <dbReference type="ARBA" id="ARBA00023186"/>
    </source>
</evidence>
<comment type="similarity">
    <text evidence="2">Belongs to the ClpX chaperone family. HslU subfamily.</text>
</comment>
<reference evidence="9 10" key="1">
    <citation type="submission" date="2012-09" db="EMBL/GenBank/DDBJ databases">
        <title>Celeribacter baekdonensis B30 Genome Sequencing.</title>
        <authorList>
            <person name="Wang W."/>
        </authorList>
    </citation>
    <scope>NUCLEOTIDE SEQUENCE [LARGE SCALE GENOMIC DNA]</scope>
    <source>
        <strain evidence="9 10">B30</strain>
    </source>
</reference>
<evidence type="ECO:0000256" key="2">
    <source>
        <dbReference type="ARBA" id="ARBA00009771"/>
    </source>
</evidence>
<dbReference type="Proteomes" id="UP000006762">
    <property type="component" value="Unassembled WGS sequence"/>
</dbReference>
<dbReference type="FunFam" id="3.40.50.300:FF:000213">
    <property type="entry name" value="ATP-dependent protease ATPase subunit HslU"/>
    <property type="match status" value="1"/>
</dbReference>
<protein>
    <submittedName>
        <fullName evidence="9">ATP-dependent protease ATP-binding subunit HslU</fullName>
    </submittedName>
</protein>
<dbReference type="SUPFAM" id="SSF52540">
    <property type="entry name" value="P-loop containing nucleoside triphosphate hydrolases"/>
    <property type="match status" value="1"/>
</dbReference>
<keyword evidence="3" id="KW-0963">Cytoplasm</keyword>
<dbReference type="Gene3D" id="1.10.8.60">
    <property type="match status" value="1"/>
</dbReference>
<dbReference type="FunFam" id="3.40.50.300:FF:000220">
    <property type="entry name" value="ATP-dependent protease ATPase subunit HslU"/>
    <property type="match status" value="1"/>
</dbReference>
<dbReference type="InterPro" id="IPR027417">
    <property type="entry name" value="P-loop_NTPase"/>
</dbReference>
<dbReference type="CDD" id="cd19498">
    <property type="entry name" value="RecA-like_HslU"/>
    <property type="match status" value="1"/>
</dbReference>
<keyword evidence="9" id="KW-0645">Protease</keyword>
<sequence length="434" mass="48003">MTDLTPREIVSELDRYIIGQNDAKRAVAVALRNRWRRKHLADDIRDEVYPKNILMIGPTGVGKTEISRRLARLAKAPFVKVEATKFTEVGYVGRDVEQIVRDLVDAAIAQTREYMRDDVKAKAFSAAEDRVIEAIAGTDAREQTREMFRKKLRAGELDATVIEIEVQDSGTPAGMFEVPGQPQMGGMMNLGDIFGKAFGGRTVKKKVTVAESYDLLISEEADKLLDDETVTRVALEAVQENGIVFIDEIDKVCARSDARGGDVSREGVQRDLLPLIEGTTVSTKHGPVKTDHILFIASGAFHIAKPSDLLPELQGRLPIRVELRALEEGDFVRILTETENALTLQYSALMATEEVKVTFTEDGIAAIAKLAAEVNTAVENIGARRLYTIVERVFEELSFGAPDRGGEEVVIDEAYVHTHVGEMAKEVDVSRYML</sequence>
<feature type="domain" description="Clp ATPase C-terminal" evidence="8">
    <location>
        <begin position="326"/>
        <end position="420"/>
    </location>
</feature>
<dbReference type="InterPro" id="IPR019489">
    <property type="entry name" value="Clp_ATPase_C"/>
</dbReference>
<evidence type="ECO:0000256" key="1">
    <source>
        <dbReference type="ARBA" id="ARBA00004496"/>
    </source>
</evidence>
<dbReference type="PATRIC" id="fig|1208323.3.peg.502"/>
<dbReference type="SMART" id="SM01086">
    <property type="entry name" value="ClpB_D2-small"/>
    <property type="match status" value="1"/>
</dbReference>
<comment type="subcellular location">
    <subcellularLocation>
        <location evidence="1">Cytoplasm</location>
    </subcellularLocation>
</comment>
<dbReference type="Pfam" id="PF00004">
    <property type="entry name" value="AAA"/>
    <property type="match status" value="1"/>
</dbReference>
<dbReference type="Pfam" id="PF07724">
    <property type="entry name" value="AAA_2"/>
    <property type="match status" value="1"/>
</dbReference>
<organism evidence="9 10">
    <name type="scientific">Celeribacter baekdonensis B30</name>
    <dbReference type="NCBI Taxonomy" id="1208323"/>
    <lineage>
        <taxon>Bacteria</taxon>
        <taxon>Pseudomonadati</taxon>
        <taxon>Pseudomonadota</taxon>
        <taxon>Alphaproteobacteria</taxon>
        <taxon>Rhodobacterales</taxon>
        <taxon>Roseobacteraceae</taxon>
        <taxon>Celeribacter</taxon>
    </lineage>
</organism>
<dbReference type="eggNOG" id="COG1220">
    <property type="taxonomic scope" value="Bacteria"/>
</dbReference>
<evidence type="ECO:0000313" key="9">
    <source>
        <dbReference type="EMBL" id="EKE74544.1"/>
    </source>
</evidence>
<evidence type="ECO:0000256" key="5">
    <source>
        <dbReference type="ARBA" id="ARBA00022840"/>
    </source>
</evidence>
<keyword evidence="9" id="KW-0378">Hydrolase</keyword>
<keyword evidence="6" id="KW-0143">Chaperone</keyword>
<dbReference type="GO" id="GO:0016887">
    <property type="term" value="F:ATP hydrolysis activity"/>
    <property type="evidence" value="ECO:0007669"/>
    <property type="project" value="InterPro"/>
</dbReference>
<dbReference type="PANTHER" id="PTHR48102:SF3">
    <property type="entry name" value="ATP-DEPENDENT PROTEASE ATPASE SUBUNIT HSLU"/>
    <property type="match status" value="1"/>
</dbReference>
<dbReference type="NCBIfam" id="NF003544">
    <property type="entry name" value="PRK05201.1"/>
    <property type="match status" value="1"/>
</dbReference>
<dbReference type="GO" id="GO:0005524">
    <property type="term" value="F:ATP binding"/>
    <property type="evidence" value="ECO:0007669"/>
    <property type="project" value="UniProtKB-KW"/>
</dbReference>
<dbReference type="Gene3D" id="3.40.50.300">
    <property type="entry name" value="P-loop containing nucleotide triphosphate hydrolases"/>
    <property type="match status" value="1"/>
</dbReference>
<evidence type="ECO:0000313" key="10">
    <source>
        <dbReference type="Proteomes" id="UP000006762"/>
    </source>
</evidence>
<dbReference type="AlphaFoldDB" id="K2JW66"/>
<dbReference type="NCBIfam" id="TIGR00390">
    <property type="entry name" value="hslU"/>
    <property type="match status" value="1"/>
</dbReference>
<comment type="caution">
    <text evidence="9">The sequence shown here is derived from an EMBL/GenBank/DDBJ whole genome shotgun (WGS) entry which is preliminary data.</text>
</comment>
<accession>K2JW66</accession>
<dbReference type="InterPro" id="IPR050052">
    <property type="entry name" value="ATP-dep_Clp_protease_ClpX"/>
</dbReference>
<evidence type="ECO:0000259" key="7">
    <source>
        <dbReference type="SMART" id="SM00382"/>
    </source>
</evidence>
<proteinExistence type="inferred from homology"/>
<keyword evidence="4" id="KW-0547">Nucleotide-binding</keyword>
<dbReference type="InterPro" id="IPR003593">
    <property type="entry name" value="AAA+_ATPase"/>
</dbReference>
<dbReference type="GO" id="GO:0009376">
    <property type="term" value="C:HslUV protease complex"/>
    <property type="evidence" value="ECO:0007669"/>
    <property type="project" value="InterPro"/>
</dbReference>
<dbReference type="InterPro" id="IPR003959">
    <property type="entry name" value="ATPase_AAA_core"/>
</dbReference>
<evidence type="ECO:0000256" key="4">
    <source>
        <dbReference type="ARBA" id="ARBA00022741"/>
    </source>
</evidence>
<dbReference type="STRING" id="1208323.B30_02430"/>
<feature type="domain" description="AAA+ ATPase" evidence="7">
    <location>
        <begin position="49"/>
        <end position="323"/>
    </location>
</feature>